<evidence type="ECO:0000313" key="2">
    <source>
        <dbReference type="EMBL" id="JAS09752.1"/>
    </source>
</evidence>
<dbReference type="EMBL" id="GEDC01012219">
    <property type="protein sequence ID" value="JAS25079.1"/>
    <property type="molecule type" value="Transcribed_RNA"/>
</dbReference>
<gene>
    <name evidence="3" type="ORF">g.4143</name>
    <name evidence="2" type="ORF">g.4144</name>
</gene>
<evidence type="ECO:0000256" key="1">
    <source>
        <dbReference type="SAM" id="SignalP"/>
    </source>
</evidence>
<accession>A0A1B6DHA5</accession>
<dbReference type="AlphaFoldDB" id="A0A1B6DHA5"/>
<protein>
    <submittedName>
        <fullName evidence="3">Uncharacterized protein</fullName>
    </submittedName>
</protein>
<proteinExistence type="predicted"/>
<sequence>MSCVILIYQLILFACTANGNSIFQNESVFEIQSQYVTISNNVKLTILEVLDKKIFTLLSDPFGKTNRTVTDRDGEMLLNNVKLFQRCLSDVKKMWRNRKLDQNESLKRSARLLFNKGGPQFLLVVLSNQTDIFMDAFKLEPHEMYEFFHYRTKSNKDWDILNSILSLQK</sequence>
<feature type="chain" id="PRO_5008581263" evidence="1">
    <location>
        <begin position="20"/>
        <end position="169"/>
    </location>
</feature>
<organism evidence="3">
    <name type="scientific">Clastoptera arizonana</name>
    <name type="common">Arizona spittle bug</name>
    <dbReference type="NCBI Taxonomy" id="38151"/>
    <lineage>
        <taxon>Eukaryota</taxon>
        <taxon>Metazoa</taxon>
        <taxon>Ecdysozoa</taxon>
        <taxon>Arthropoda</taxon>
        <taxon>Hexapoda</taxon>
        <taxon>Insecta</taxon>
        <taxon>Pterygota</taxon>
        <taxon>Neoptera</taxon>
        <taxon>Paraneoptera</taxon>
        <taxon>Hemiptera</taxon>
        <taxon>Auchenorrhyncha</taxon>
        <taxon>Cercopoidea</taxon>
        <taxon>Clastopteridae</taxon>
        <taxon>Clastoptera</taxon>
    </lineage>
</organism>
<reference evidence="3" key="1">
    <citation type="submission" date="2015-12" db="EMBL/GenBank/DDBJ databases">
        <title>De novo transcriptome assembly of four potential Pierce s Disease insect vectors from Arizona vineyards.</title>
        <authorList>
            <person name="Tassone E.E."/>
        </authorList>
    </citation>
    <scope>NUCLEOTIDE SEQUENCE</scope>
</reference>
<evidence type="ECO:0000313" key="3">
    <source>
        <dbReference type="EMBL" id="JAS25079.1"/>
    </source>
</evidence>
<feature type="signal peptide" evidence="1">
    <location>
        <begin position="1"/>
        <end position="19"/>
    </location>
</feature>
<name>A0A1B6DHA5_9HEMI</name>
<keyword evidence="1" id="KW-0732">Signal</keyword>
<dbReference type="EMBL" id="GEDC01027546">
    <property type="protein sequence ID" value="JAS09752.1"/>
    <property type="molecule type" value="Transcribed_RNA"/>
</dbReference>